<dbReference type="InterPro" id="IPR011990">
    <property type="entry name" value="TPR-like_helical_dom_sf"/>
</dbReference>
<dbReference type="EMBL" id="VBOT01000079">
    <property type="protein sequence ID" value="TMQ51177.1"/>
    <property type="molecule type" value="Genomic_DNA"/>
</dbReference>
<dbReference type="Gene3D" id="1.25.40.10">
    <property type="entry name" value="Tetratricopeptide repeat domain"/>
    <property type="match status" value="2"/>
</dbReference>
<evidence type="ECO:0000256" key="2">
    <source>
        <dbReference type="SAM" id="SignalP"/>
    </source>
</evidence>
<evidence type="ECO:0000256" key="1">
    <source>
        <dbReference type="PROSITE-ProRule" id="PRU00339"/>
    </source>
</evidence>
<feature type="signal peptide" evidence="2">
    <location>
        <begin position="1"/>
        <end position="26"/>
    </location>
</feature>
<dbReference type="AlphaFoldDB" id="A0A538SII4"/>
<dbReference type="PROSITE" id="PS50005">
    <property type="entry name" value="TPR"/>
    <property type="match status" value="1"/>
</dbReference>
<dbReference type="PANTHER" id="PTHR45588">
    <property type="entry name" value="TPR DOMAIN-CONTAINING PROTEIN"/>
    <property type="match status" value="1"/>
</dbReference>
<reference evidence="3 4" key="1">
    <citation type="journal article" date="2019" name="Nat. Microbiol.">
        <title>Mediterranean grassland soil C-N compound turnover is dependent on rainfall and depth, and is mediated by genomically divergent microorganisms.</title>
        <authorList>
            <person name="Diamond S."/>
            <person name="Andeer P.F."/>
            <person name="Li Z."/>
            <person name="Crits-Christoph A."/>
            <person name="Burstein D."/>
            <person name="Anantharaman K."/>
            <person name="Lane K.R."/>
            <person name="Thomas B.C."/>
            <person name="Pan C."/>
            <person name="Northen T.R."/>
            <person name="Banfield J.F."/>
        </authorList>
    </citation>
    <scope>NUCLEOTIDE SEQUENCE [LARGE SCALE GENOMIC DNA]</scope>
    <source>
        <strain evidence="3">WS_3</strain>
    </source>
</reference>
<keyword evidence="1" id="KW-0802">TPR repeat</keyword>
<protein>
    <submittedName>
        <fullName evidence="3">Tetratricopeptide repeat protein</fullName>
    </submittedName>
</protein>
<comment type="caution">
    <text evidence="3">The sequence shown here is derived from an EMBL/GenBank/DDBJ whole genome shotgun (WGS) entry which is preliminary data.</text>
</comment>
<gene>
    <name evidence="3" type="ORF">E6K73_06560</name>
</gene>
<evidence type="ECO:0000313" key="3">
    <source>
        <dbReference type="EMBL" id="TMQ51177.1"/>
    </source>
</evidence>
<dbReference type="PANTHER" id="PTHR45588:SF1">
    <property type="entry name" value="WW DOMAIN-CONTAINING PROTEIN"/>
    <property type="match status" value="1"/>
</dbReference>
<keyword evidence="2" id="KW-0732">Signal</keyword>
<name>A0A538SII4_UNCEI</name>
<accession>A0A538SII4</accession>
<dbReference type="InterPro" id="IPR019734">
    <property type="entry name" value="TPR_rpt"/>
</dbReference>
<sequence length="563" mass="62313">MRTCPGWIRLALLIAFTLAMTGQARAAAEPEEHHAHMHQAAGASPRAPLFNNLGTYHRAITTKSPQAQRYFDQGMRLMWGFNLEEAQRSFEEASRLDSTCAMCAWGVAFSLGPHINLPGIPERTRPAFHAAEKAVSLESGASDVERALIDAMAKRYCDPPPADPKGQYALDSTYAAAMKEVAARFPDDNDVLALYVEGLMDLHPWDYWTSDGTEQPWTPEIVGDLEKILARDPNHPGANHYYIHAVEASPHPEKALPSADRLRDLMPGAGHLVHMPAHIYERIGRYDDAVTANRKAVESDRAYAAMAKPQGFYHMYMSHNSHFLSWTYMVQGRSAEAIRASRAAAALVSPEMARTMQGTDFFIAEPMFAMARFGKWEDLLKEPAPPEGLPYMRGIWHYTRGLAQTAKGQVDEAQSSRDSLAAIRDATPEDAIEDLNSAKALLTIALDLLSGEIAFKRGDKDEAVRLLQEAVKGEDATRYSEAADWIYPARHHLGKALLAAGRAPEAEAVYRDDLKLNPENGWSLFGLAQSLRAQEKMAEAAEVEARFKRAWAKADVKITASAF</sequence>
<dbReference type="Pfam" id="PF13181">
    <property type="entry name" value="TPR_8"/>
    <property type="match status" value="1"/>
</dbReference>
<dbReference type="Proteomes" id="UP000320184">
    <property type="component" value="Unassembled WGS sequence"/>
</dbReference>
<evidence type="ECO:0000313" key="4">
    <source>
        <dbReference type="Proteomes" id="UP000320184"/>
    </source>
</evidence>
<feature type="chain" id="PRO_5022243218" evidence="2">
    <location>
        <begin position="27"/>
        <end position="563"/>
    </location>
</feature>
<organism evidence="3 4">
    <name type="scientific">Eiseniibacteriota bacterium</name>
    <dbReference type="NCBI Taxonomy" id="2212470"/>
    <lineage>
        <taxon>Bacteria</taxon>
        <taxon>Candidatus Eiseniibacteriota</taxon>
    </lineage>
</organism>
<feature type="repeat" description="TPR" evidence="1">
    <location>
        <begin position="487"/>
        <end position="520"/>
    </location>
</feature>
<dbReference type="SUPFAM" id="SSF48452">
    <property type="entry name" value="TPR-like"/>
    <property type="match status" value="1"/>
</dbReference>
<proteinExistence type="predicted"/>